<feature type="compositionally biased region" description="Polar residues" evidence="4">
    <location>
        <begin position="283"/>
        <end position="292"/>
    </location>
</feature>
<name>A0AB74JWY2_AURPU</name>
<dbReference type="GO" id="GO:0030479">
    <property type="term" value="C:actin cortical patch"/>
    <property type="evidence" value="ECO:0007669"/>
    <property type="project" value="TreeGrafter"/>
</dbReference>
<dbReference type="InterPro" id="IPR044103">
    <property type="entry name" value="GAT_LSB5"/>
</dbReference>
<evidence type="ECO:0008006" key="9">
    <source>
        <dbReference type="Google" id="ProtNLM"/>
    </source>
</evidence>
<comment type="subunit">
    <text evidence="1">Component of the ESCRT-0 complex composed of HSE1 and VPS27.</text>
</comment>
<dbReference type="InterPro" id="IPR008942">
    <property type="entry name" value="ENTH_VHS"/>
</dbReference>
<feature type="compositionally biased region" description="Basic and acidic residues" evidence="4">
    <location>
        <begin position="545"/>
        <end position="566"/>
    </location>
</feature>
<keyword evidence="2" id="KW-0813">Transport</keyword>
<reference evidence="7 8" key="1">
    <citation type="submission" date="2018-10" db="EMBL/GenBank/DDBJ databases">
        <title>Fifty Aureobasidium pullulans genomes reveal a recombining polyextremotolerant generalist.</title>
        <authorList>
            <person name="Gostincar C."/>
            <person name="Turk M."/>
            <person name="Zajc J."/>
            <person name="Gunde-Cimerman N."/>
        </authorList>
    </citation>
    <scope>NUCLEOTIDE SEQUENCE [LARGE SCALE GENOMIC DNA]</scope>
    <source>
        <strain evidence="7 8">EXF-10081</strain>
    </source>
</reference>
<feature type="compositionally biased region" description="Acidic residues" evidence="4">
    <location>
        <begin position="473"/>
        <end position="488"/>
    </location>
</feature>
<accession>A0AB74JWY2</accession>
<dbReference type="GO" id="GO:0051666">
    <property type="term" value="P:actin cortical patch localization"/>
    <property type="evidence" value="ECO:0007669"/>
    <property type="project" value="TreeGrafter"/>
</dbReference>
<dbReference type="GO" id="GO:0035091">
    <property type="term" value="F:phosphatidylinositol binding"/>
    <property type="evidence" value="ECO:0007669"/>
    <property type="project" value="InterPro"/>
</dbReference>
<evidence type="ECO:0000256" key="4">
    <source>
        <dbReference type="SAM" id="MobiDB-lite"/>
    </source>
</evidence>
<feature type="compositionally biased region" description="Basic and acidic residues" evidence="4">
    <location>
        <begin position="244"/>
        <end position="256"/>
    </location>
</feature>
<dbReference type="PANTHER" id="PTHR47789">
    <property type="entry name" value="LAS SEVENTEEN-BINDING PROTEIN 5"/>
    <property type="match status" value="1"/>
</dbReference>
<organism evidence="7 8">
    <name type="scientific">Aureobasidium pullulans</name>
    <name type="common">Black yeast</name>
    <name type="synonym">Pullularia pullulans</name>
    <dbReference type="NCBI Taxonomy" id="5580"/>
    <lineage>
        <taxon>Eukaryota</taxon>
        <taxon>Fungi</taxon>
        <taxon>Dikarya</taxon>
        <taxon>Ascomycota</taxon>
        <taxon>Pezizomycotina</taxon>
        <taxon>Dothideomycetes</taxon>
        <taxon>Dothideomycetidae</taxon>
        <taxon>Dothideales</taxon>
        <taxon>Saccotheciaceae</taxon>
        <taxon>Aureobasidium</taxon>
    </lineage>
</organism>
<dbReference type="GO" id="GO:0007015">
    <property type="term" value="P:actin filament organization"/>
    <property type="evidence" value="ECO:0007669"/>
    <property type="project" value="InterPro"/>
</dbReference>
<evidence type="ECO:0000259" key="6">
    <source>
        <dbReference type="PROSITE" id="PS50909"/>
    </source>
</evidence>
<dbReference type="Pfam" id="PF00790">
    <property type="entry name" value="VHS"/>
    <property type="match status" value="1"/>
</dbReference>
<dbReference type="PROSITE" id="PS50909">
    <property type="entry name" value="GAT"/>
    <property type="match status" value="1"/>
</dbReference>
<feature type="domain" description="VHS" evidence="5">
    <location>
        <begin position="108"/>
        <end position="232"/>
    </location>
</feature>
<feature type="domain" description="GAT" evidence="6">
    <location>
        <begin position="318"/>
        <end position="406"/>
    </location>
</feature>
<dbReference type="EMBL" id="QZAT01000038">
    <property type="protein sequence ID" value="THX29724.1"/>
    <property type="molecule type" value="Genomic_DNA"/>
</dbReference>
<dbReference type="GO" id="GO:0043130">
    <property type="term" value="F:ubiquitin binding"/>
    <property type="evidence" value="ECO:0007669"/>
    <property type="project" value="InterPro"/>
</dbReference>
<feature type="region of interest" description="Disordered" evidence="4">
    <location>
        <begin position="230"/>
        <end position="312"/>
    </location>
</feature>
<dbReference type="SUPFAM" id="SSF89009">
    <property type="entry name" value="GAT-like domain"/>
    <property type="match status" value="1"/>
</dbReference>
<dbReference type="CDD" id="cd16980">
    <property type="entry name" value="VHS_Lsb5"/>
    <property type="match status" value="1"/>
</dbReference>
<evidence type="ECO:0000259" key="5">
    <source>
        <dbReference type="PROSITE" id="PS50179"/>
    </source>
</evidence>
<feature type="region of interest" description="Disordered" evidence="4">
    <location>
        <begin position="407"/>
        <end position="527"/>
    </location>
</feature>
<protein>
    <recommendedName>
        <fullName evidence="9">VHS domain-containing protein</fullName>
    </recommendedName>
</protein>
<dbReference type="SMART" id="SM00288">
    <property type="entry name" value="VHS"/>
    <property type="match status" value="1"/>
</dbReference>
<feature type="compositionally biased region" description="Basic and acidic residues" evidence="4">
    <location>
        <begin position="493"/>
        <end position="502"/>
    </location>
</feature>
<dbReference type="PANTHER" id="PTHR47789:SF1">
    <property type="entry name" value="LAS SEVENTEEN-BINDING PROTEIN 5"/>
    <property type="match status" value="1"/>
</dbReference>
<dbReference type="InterPro" id="IPR038425">
    <property type="entry name" value="GAT_sf"/>
</dbReference>
<dbReference type="InterPro" id="IPR045007">
    <property type="entry name" value="LSB5"/>
</dbReference>
<dbReference type="InterPro" id="IPR004152">
    <property type="entry name" value="GAT_dom"/>
</dbReference>
<dbReference type="PROSITE" id="PS50179">
    <property type="entry name" value="VHS"/>
    <property type="match status" value="1"/>
</dbReference>
<proteinExistence type="predicted"/>
<dbReference type="GO" id="GO:0007034">
    <property type="term" value="P:vacuolar transport"/>
    <property type="evidence" value="ECO:0007669"/>
    <property type="project" value="UniProtKB-ARBA"/>
</dbReference>
<keyword evidence="3" id="KW-0653">Protein transport</keyword>
<comment type="caution">
    <text evidence="7">The sequence shown here is derived from an EMBL/GenBank/DDBJ whole genome shotgun (WGS) entry which is preliminary data.</text>
</comment>
<evidence type="ECO:0000256" key="1">
    <source>
        <dbReference type="ARBA" id="ARBA00011446"/>
    </source>
</evidence>
<feature type="region of interest" description="Disordered" evidence="4">
    <location>
        <begin position="545"/>
        <end position="568"/>
    </location>
</feature>
<evidence type="ECO:0000313" key="7">
    <source>
        <dbReference type="EMBL" id="THX29724.1"/>
    </source>
</evidence>
<dbReference type="Gene3D" id="1.25.40.90">
    <property type="match status" value="1"/>
</dbReference>
<evidence type="ECO:0000256" key="3">
    <source>
        <dbReference type="ARBA" id="ARBA00022927"/>
    </source>
</evidence>
<dbReference type="GO" id="GO:0015031">
    <property type="term" value="P:protein transport"/>
    <property type="evidence" value="ECO:0007669"/>
    <property type="project" value="UniProtKB-KW"/>
</dbReference>
<dbReference type="GO" id="GO:0006897">
    <property type="term" value="P:endocytosis"/>
    <property type="evidence" value="ECO:0007669"/>
    <property type="project" value="InterPro"/>
</dbReference>
<feature type="compositionally biased region" description="Low complexity" evidence="4">
    <location>
        <begin position="270"/>
        <end position="282"/>
    </location>
</feature>
<dbReference type="SUPFAM" id="SSF48464">
    <property type="entry name" value="ENTH/VHS domain"/>
    <property type="match status" value="1"/>
</dbReference>
<dbReference type="CDD" id="cd14232">
    <property type="entry name" value="GAT_LSB5"/>
    <property type="match status" value="1"/>
</dbReference>
<evidence type="ECO:0000256" key="2">
    <source>
        <dbReference type="ARBA" id="ARBA00022448"/>
    </source>
</evidence>
<sequence length="600" mass="68122">MEFFSWCMAYPCPYGPCNPAEVDEWKKECEAIHEKRRQKKELKMAAKRRVLGPPTRPPPRYSVLPCRLSRYSISCPACRLRDLKSILRQWVVQQRKPYSAVSVQIDRLTSEQYEEDDLSGIIDLVEVIRIQSSGPTEAARAIRKKLKYGNPHSQIRALNILDGLIQNAGSRFQKTFADEPLLERLRLMVRDDMVDLEVRNKCNILFRQWAVAYKDTPGLHNIANLYKQLPQKPRPRQAQAKAKVLRETEADVHEDPSPTPPPQPSRGHSRSSSAVNASASASRPVTLTTTPHYSIRDAVRASTKKKDKTTATKFNFEKEKPSMIQSIAQASIASTNLLNGLQLINRENERVSENPEVMNRFETCKLLRRNILRYIQMVEHDDWIGSLLSANDELVKALTSYEIMDRSLDDDSDSDAWEHMPEEGGSSHATGAESQLAGLRLGGEEAAPPKPPRPGQLAMPARPDYGKARAQEDSESENEYEEDDEDNPFGDSNAKKGSEESSMRNPSESPPRRSMLVSESDIGDAASKDLDKIKAIFALMKENEEAKATEEALWERTEETSEERPLKISKKQNYKENFKKGVKKFVNKLQTYPYDRKDFV</sequence>
<gene>
    <name evidence="7" type="ORF">D6D12_04016</name>
</gene>
<dbReference type="Proteomes" id="UP000310374">
    <property type="component" value="Unassembled WGS sequence"/>
</dbReference>
<dbReference type="InterPro" id="IPR002014">
    <property type="entry name" value="VHS_dom"/>
</dbReference>
<evidence type="ECO:0000313" key="8">
    <source>
        <dbReference type="Proteomes" id="UP000310374"/>
    </source>
</evidence>
<dbReference type="Gene3D" id="1.20.58.160">
    <property type="match status" value="1"/>
</dbReference>
<dbReference type="AlphaFoldDB" id="A0AB74JWY2"/>